<name>A0A927F4Y6_9ACTN</name>
<evidence type="ECO:0000313" key="4">
    <source>
        <dbReference type="Proteomes" id="UP000632289"/>
    </source>
</evidence>
<dbReference type="SUPFAM" id="SSF47413">
    <property type="entry name" value="lambda repressor-like DNA-binding domains"/>
    <property type="match status" value="1"/>
</dbReference>
<dbReference type="InterPro" id="IPR001387">
    <property type="entry name" value="Cro/C1-type_HTH"/>
</dbReference>
<proteinExistence type="predicted"/>
<feature type="region of interest" description="Disordered" evidence="1">
    <location>
        <begin position="357"/>
        <end position="416"/>
    </location>
</feature>
<dbReference type="InterPro" id="IPR010982">
    <property type="entry name" value="Lambda_DNA-bd_dom_sf"/>
</dbReference>
<sequence length="416" mass="45434">MRNTISPRRCLYSPCGKKLTPSDTGRPGEYCSTKCRQAAHRERIKGSHPDTQRYDTQLREGLAHLTKASENLGRTLNDPTAAAEEPLRQFTEIVRTLEQLTPAMVGRTRTARASWETIAPLLGMSKDTARRKYSSDAVDRALNRPLGKQQPGSHSVRAASARARRAPAPPTPQQQPLTEDTGDPPAAAAPRPVTSETPSLHQRDLASVLSSLQRASGHSLRALSLRTGLSPSYLSRLMNGERFPTWHNAAAIARACGADPAILELVWRQARTHRTDTEQQSTDNASSLASALRYLHQRAGSPPPAVLALKSGEGSMRICQNTIEELLAGTTPGRWEEVQRLIQLLDGEDSYFRPRWEEHTHTSETDPSPPPRRPAAPGTGGRLDDLLTAFAHSFSATSVQGRRKSPPSAASGWGLQ</sequence>
<dbReference type="CDD" id="cd00093">
    <property type="entry name" value="HTH_XRE"/>
    <property type="match status" value="1"/>
</dbReference>
<feature type="region of interest" description="Disordered" evidence="1">
    <location>
        <begin position="141"/>
        <end position="201"/>
    </location>
</feature>
<dbReference type="EMBL" id="JACXYU010000021">
    <property type="protein sequence ID" value="MBD3934872.1"/>
    <property type="molecule type" value="Genomic_DNA"/>
</dbReference>
<dbReference type="RefSeq" id="WP_191212167.1">
    <property type="nucleotide sequence ID" value="NZ_BAABKL010000005.1"/>
</dbReference>
<dbReference type="Gene3D" id="1.10.260.40">
    <property type="entry name" value="lambda repressor-like DNA-binding domains"/>
    <property type="match status" value="1"/>
</dbReference>
<keyword evidence="4" id="KW-1185">Reference proteome</keyword>
<protein>
    <submittedName>
        <fullName evidence="3">Helix-turn-helix transcriptional regulator</fullName>
    </submittedName>
</protein>
<dbReference type="GO" id="GO:0003677">
    <property type="term" value="F:DNA binding"/>
    <property type="evidence" value="ECO:0007669"/>
    <property type="project" value="InterPro"/>
</dbReference>
<accession>A0A927F4Y6</accession>
<evidence type="ECO:0000256" key="1">
    <source>
        <dbReference type="SAM" id="MobiDB-lite"/>
    </source>
</evidence>
<evidence type="ECO:0000313" key="3">
    <source>
        <dbReference type="EMBL" id="MBD3934872.1"/>
    </source>
</evidence>
<reference evidence="3" key="1">
    <citation type="submission" date="2020-09" db="EMBL/GenBank/DDBJ databases">
        <title>Secondary metabolite and genome analysis of marine Streptomyces chumphonensis KK1-2T.</title>
        <authorList>
            <person name="Phongsopitanun W."/>
            <person name="Kanchanasin P."/>
            <person name="Pittayakhajonwut P."/>
            <person name="Suwanborirux K."/>
            <person name="Tanasupawat S."/>
        </authorList>
    </citation>
    <scope>NUCLEOTIDE SEQUENCE</scope>
    <source>
        <strain evidence="3">KK1-2</strain>
    </source>
</reference>
<comment type="caution">
    <text evidence="3">The sequence shown here is derived from an EMBL/GenBank/DDBJ whole genome shotgun (WGS) entry which is preliminary data.</text>
</comment>
<dbReference type="Pfam" id="PF13560">
    <property type="entry name" value="HTH_31"/>
    <property type="match status" value="1"/>
</dbReference>
<organism evidence="3 4">
    <name type="scientific">Streptomyces chumphonensis</name>
    <dbReference type="NCBI Taxonomy" id="1214925"/>
    <lineage>
        <taxon>Bacteria</taxon>
        <taxon>Bacillati</taxon>
        <taxon>Actinomycetota</taxon>
        <taxon>Actinomycetes</taxon>
        <taxon>Kitasatosporales</taxon>
        <taxon>Streptomycetaceae</taxon>
        <taxon>Streptomyces</taxon>
    </lineage>
</organism>
<dbReference type="AlphaFoldDB" id="A0A927F4Y6"/>
<dbReference type="PROSITE" id="PS50943">
    <property type="entry name" value="HTH_CROC1"/>
    <property type="match status" value="1"/>
</dbReference>
<dbReference type="SMART" id="SM00530">
    <property type="entry name" value="HTH_XRE"/>
    <property type="match status" value="1"/>
</dbReference>
<evidence type="ECO:0000259" key="2">
    <source>
        <dbReference type="PROSITE" id="PS50943"/>
    </source>
</evidence>
<gene>
    <name evidence="3" type="ORF">IF129_25335</name>
</gene>
<dbReference type="Proteomes" id="UP000632289">
    <property type="component" value="Unassembled WGS sequence"/>
</dbReference>
<feature type="domain" description="HTH cro/C1-type" evidence="2">
    <location>
        <begin position="219"/>
        <end position="263"/>
    </location>
</feature>